<organism evidence="1 2">
    <name type="scientific">Rhizobium leguminosarum</name>
    <dbReference type="NCBI Taxonomy" id="384"/>
    <lineage>
        <taxon>Bacteria</taxon>
        <taxon>Pseudomonadati</taxon>
        <taxon>Pseudomonadota</taxon>
        <taxon>Alphaproteobacteria</taxon>
        <taxon>Hyphomicrobiales</taxon>
        <taxon>Rhizobiaceae</taxon>
        <taxon>Rhizobium/Agrobacterium group</taxon>
        <taxon>Rhizobium</taxon>
    </lineage>
</organism>
<reference evidence="1 2" key="1">
    <citation type="submission" date="2019-02" db="EMBL/GenBank/DDBJ databases">
        <title>The genomic architecture of introgression among sibling species of bacteria.</title>
        <authorList>
            <person name="Cavassim M.I.A."/>
            <person name="Moeskjaer S."/>
            <person name="Moslemi C."/>
            <person name="Fields B."/>
            <person name="Bachmann A."/>
            <person name="Vilhjalmsson B."/>
            <person name="Schierup M.H."/>
            <person name="Young J.P.W."/>
            <person name="Andersen S.U."/>
        </authorList>
    </citation>
    <scope>NUCLEOTIDE SEQUENCE [LARGE SCALE GENOMIC DNA]</scope>
    <source>
        <strain evidence="1 2">SM145A</strain>
    </source>
</reference>
<accession>A0A4Q8Y3J6</accession>
<protein>
    <recommendedName>
        <fullName evidence="3">Glycosyl transferase</fullName>
    </recommendedName>
</protein>
<dbReference type="SUPFAM" id="SSF53448">
    <property type="entry name" value="Nucleotide-diphospho-sugar transferases"/>
    <property type="match status" value="1"/>
</dbReference>
<dbReference type="RefSeq" id="WP_130749355.1">
    <property type="nucleotide sequence ID" value="NZ_SIPC01000001.1"/>
</dbReference>
<name>A0A4Q8Y3J6_RHILE</name>
<dbReference type="EMBL" id="SIPC01000001">
    <property type="protein sequence ID" value="TAX70654.1"/>
    <property type="molecule type" value="Genomic_DNA"/>
</dbReference>
<evidence type="ECO:0000313" key="1">
    <source>
        <dbReference type="EMBL" id="TAX70654.1"/>
    </source>
</evidence>
<evidence type="ECO:0008006" key="3">
    <source>
        <dbReference type="Google" id="ProtNLM"/>
    </source>
</evidence>
<dbReference type="Proteomes" id="UP000293652">
    <property type="component" value="Unassembled WGS sequence"/>
</dbReference>
<dbReference type="Gene3D" id="3.90.550.10">
    <property type="entry name" value="Spore Coat Polysaccharide Biosynthesis Protein SpsA, Chain A"/>
    <property type="match status" value="1"/>
</dbReference>
<evidence type="ECO:0000313" key="2">
    <source>
        <dbReference type="Proteomes" id="UP000293652"/>
    </source>
</evidence>
<dbReference type="AlphaFoldDB" id="A0A4Q8Y3J6"/>
<gene>
    <name evidence="1" type="ORF">ELI03_02280</name>
</gene>
<dbReference type="InterPro" id="IPR029044">
    <property type="entry name" value="Nucleotide-diphossugar_trans"/>
</dbReference>
<sequence length="323" mass="37620">MTNYFCTLFDSGYLIKGMAMMESLVQWCPQAHVFVLCMDQRTQEILTAFNRPYITCIALADLETPELLEAKKSRGVAEYCWTLSPCLPTFVLQHHPEIDFITYLDSDLLFYSPIRPILDEIGDSSIAIIEHRFAPRLQDREVNGRFCVEWVSFRRDEEGMRCLSRWREQCIEWCYYRLEDGKMGDQKYLDEWPVLYPKCHIIAHPGAGIAPWNYEKLHFTEDSSGQILVEGAPLIFYHFHQFQLLADGGFDRLSSFYTSVCREPESVYAAYEAALMRALTEIRTISPGFSGGLREAAAVARRRWAQRYIPFGVKRVLHRMLRY</sequence>
<proteinExistence type="predicted"/>
<comment type="caution">
    <text evidence="1">The sequence shown here is derived from an EMBL/GenBank/DDBJ whole genome shotgun (WGS) entry which is preliminary data.</text>
</comment>